<gene>
    <name evidence="2" type="ORF">AAAT34_04975</name>
</gene>
<dbReference type="InterPro" id="IPR011013">
    <property type="entry name" value="Gal_mutarotase_sf_dom"/>
</dbReference>
<evidence type="ECO:0000256" key="1">
    <source>
        <dbReference type="SAM" id="SignalP"/>
    </source>
</evidence>
<proteinExistence type="predicted"/>
<sequence>MNCKLITLTILSAFSALTNAADKVTITLTNTLSTPRTEMVETKLADVQRKLNATTNIIITDPNGQEIPSQATHDGKLIFQAGVPAKGKAVYYATKGTPQKYAAKVAGRLFTERQDEFGWENDKVAYRIYGHGGAVGYDLFNKNTSDLMLDYWYASEQNQDMRRVIKDLGKRGYKDLADQVYNAYCYHINHGKGMDCYTVGPTLGGGANALMEANGNLLMPSCYKSYKILDQGPLRFTVELTYPERQLNGAKVIEKRVITLDAGSHFNRVAVTYQGLPKPMTVAAGAVVHKSNPTQYVLNAQSGFIGYEDLGDASVYNAKYHEELAKQMGHIYIGLLFPQKNITTLYKARENGIATGHILGTTTYHPSTSFTYYFGTGWDQNTTTEIHTFEAWQAVLAQAAKAVRTPLKVSVK</sequence>
<evidence type="ECO:0000313" key="2">
    <source>
        <dbReference type="EMBL" id="MEQ2486408.1"/>
    </source>
</evidence>
<dbReference type="Gene3D" id="2.60.40.1180">
    <property type="entry name" value="Golgi alpha-mannosidase II"/>
    <property type="match status" value="1"/>
</dbReference>
<dbReference type="EMBL" id="JBBNFP010000012">
    <property type="protein sequence ID" value="MEQ2486408.1"/>
    <property type="molecule type" value="Genomic_DNA"/>
</dbReference>
<comment type="caution">
    <text evidence="2">The sequence shown here is derived from an EMBL/GenBank/DDBJ whole genome shotgun (WGS) entry which is preliminary data.</text>
</comment>
<dbReference type="SUPFAM" id="SSF74650">
    <property type="entry name" value="Galactose mutarotase-like"/>
    <property type="match status" value="1"/>
</dbReference>
<dbReference type="InterPro" id="IPR013780">
    <property type="entry name" value="Glyco_hydro_b"/>
</dbReference>
<keyword evidence="3" id="KW-1185">Reference proteome</keyword>
<keyword evidence="1" id="KW-0732">Signal</keyword>
<dbReference type="InterPro" id="IPR032342">
    <property type="entry name" value="DUF4861"/>
</dbReference>
<reference evidence="2 3" key="1">
    <citation type="submission" date="2024-04" db="EMBL/GenBank/DDBJ databases">
        <title>Human intestinal bacterial collection.</title>
        <authorList>
            <person name="Pauvert C."/>
            <person name="Hitch T.C.A."/>
            <person name="Clavel T."/>
        </authorList>
    </citation>
    <scope>NUCLEOTIDE SEQUENCE [LARGE SCALE GENOMIC DNA]</scope>
    <source>
        <strain evidence="2 3">CLA-AA-H145</strain>
    </source>
</reference>
<feature type="chain" id="PRO_5045924305" evidence="1">
    <location>
        <begin position="21"/>
        <end position="412"/>
    </location>
</feature>
<organism evidence="2 3">
    <name type="scientific">Hallella faecis</name>
    <dbReference type="NCBI Taxonomy" id="2841596"/>
    <lineage>
        <taxon>Bacteria</taxon>
        <taxon>Pseudomonadati</taxon>
        <taxon>Bacteroidota</taxon>
        <taxon>Bacteroidia</taxon>
        <taxon>Bacteroidales</taxon>
        <taxon>Prevotellaceae</taxon>
        <taxon>Hallella</taxon>
    </lineage>
</organism>
<accession>A0ABV1FPW0</accession>
<feature type="signal peptide" evidence="1">
    <location>
        <begin position="1"/>
        <end position="20"/>
    </location>
</feature>
<evidence type="ECO:0000313" key="3">
    <source>
        <dbReference type="Proteomes" id="UP001487296"/>
    </source>
</evidence>
<dbReference type="RefSeq" id="WP_215759521.1">
    <property type="nucleotide sequence ID" value="NZ_JAHKBE010000013.1"/>
</dbReference>
<name>A0ABV1FPW0_9BACT</name>
<dbReference type="Proteomes" id="UP001487296">
    <property type="component" value="Unassembled WGS sequence"/>
</dbReference>
<protein>
    <submittedName>
        <fullName evidence="2">DUF4861 domain-containing protein</fullName>
    </submittedName>
</protein>
<dbReference type="Pfam" id="PF16153">
    <property type="entry name" value="DUF4861"/>
    <property type="match status" value="1"/>
</dbReference>